<evidence type="ECO:0000313" key="2">
    <source>
        <dbReference type="Proteomes" id="UP001154282"/>
    </source>
</evidence>
<accession>A0AAV0JVK4</accession>
<comment type="caution">
    <text evidence="1">The sequence shown here is derived from an EMBL/GenBank/DDBJ whole genome shotgun (WGS) entry which is preliminary data.</text>
</comment>
<gene>
    <name evidence="1" type="ORF">LITE_LOCUS16142</name>
</gene>
<dbReference type="AlphaFoldDB" id="A0AAV0JVK4"/>
<name>A0AAV0JVK4_9ROSI</name>
<dbReference type="Proteomes" id="UP001154282">
    <property type="component" value="Unassembled WGS sequence"/>
</dbReference>
<keyword evidence="2" id="KW-1185">Reference proteome</keyword>
<protein>
    <submittedName>
        <fullName evidence="1">Uncharacterized protein</fullName>
    </submittedName>
</protein>
<dbReference type="EMBL" id="CAMGYJ010000005">
    <property type="protein sequence ID" value="CAI0413993.1"/>
    <property type="molecule type" value="Genomic_DNA"/>
</dbReference>
<evidence type="ECO:0000313" key="1">
    <source>
        <dbReference type="EMBL" id="CAI0413993.1"/>
    </source>
</evidence>
<sequence>MLYYHFAGGGCSGMWGW</sequence>
<reference evidence="1" key="1">
    <citation type="submission" date="2022-08" db="EMBL/GenBank/DDBJ databases">
        <authorList>
            <person name="Gutierrez-Valencia J."/>
        </authorList>
    </citation>
    <scope>NUCLEOTIDE SEQUENCE</scope>
</reference>
<proteinExistence type="predicted"/>
<organism evidence="1 2">
    <name type="scientific">Linum tenue</name>
    <dbReference type="NCBI Taxonomy" id="586396"/>
    <lineage>
        <taxon>Eukaryota</taxon>
        <taxon>Viridiplantae</taxon>
        <taxon>Streptophyta</taxon>
        <taxon>Embryophyta</taxon>
        <taxon>Tracheophyta</taxon>
        <taxon>Spermatophyta</taxon>
        <taxon>Magnoliopsida</taxon>
        <taxon>eudicotyledons</taxon>
        <taxon>Gunneridae</taxon>
        <taxon>Pentapetalae</taxon>
        <taxon>rosids</taxon>
        <taxon>fabids</taxon>
        <taxon>Malpighiales</taxon>
        <taxon>Linaceae</taxon>
        <taxon>Linum</taxon>
    </lineage>
</organism>